<dbReference type="Gene3D" id="1.20.5.170">
    <property type="match status" value="1"/>
</dbReference>
<dbReference type="InterPro" id="IPR004827">
    <property type="entry name" value="bZIP"/>
</dbReference>
<dbReference type="PROSITE" id="PS50217">
    <property type="entry name" value="BZIP"/>
    <property type="match status" value="1"/>
</dbReference>
<evidence type="ECO:0000256" key="3">
    <source>
        <dbReference type="ARBA" id="ARBA00023242"/>
    </source>
</evidence>
<dbReference type="SUPFAM" id="SSF57959">
    <property type="entry name" value="Leucine zipper domain"/>
    <property type="match status" value="1"/>
</dbReference>
<evidence type="ECO:0000313" key="5">
    <source>
        <dbReference type="EMBL" id="KAA8522528.1"/>
    </source>
</evidence>
<dbReference type="CDD" id="cd14707">
    <property type="entry name" value="bZIP_plant_BZIP46"/>
    <property type="match status" value="1"/>
</dbReference>
<sequence>MNVDELIKNVISADGGQFMHNPSSPSASSASIYLGNSNLNGPLSKKTIDETWKEIVHQEHVKAADNKSVQQQLNFGETTLEDFLIRAGVVNVGNQEVVVNPQPLMPIDPMVVASQQADWLQFQMEAVRHQQEQQMTMPIQAVVESNFQVSDQSGFENPVVDVGFPDNQLALPMPMLAVAATSPDSQVGVEKKRKFTDEMMEKTIERRQKRMIKNRESAARSRARKQAYTNQLEHEVFQLRRTNNWLKKQKEVEKLLNSDAIHAPRYQLRRTSSAVF</sequence>
<dbReference type="Proteomes" id="UP000325577">
    <property type="component" value="Linkage Group LG5"/>
</dbReference>
<dbReference type="EMBL" id="CM018048">
    <property type="protein sequence ID" value="KAA8522528.1"/>
    <property type="molecule type" value="Genomic_DNA"/>
</dbReference>
<protein>
    <recommendedName>
        <fullName evidence="4">BZIP domain-containing protein</fullName>
    </recommendedName>
</protein>
<dbReference type="FunFam" id="1.20.5.170:FF:000036">
    <property type="entry name" value="ABSCISIC ACID-INSENSITIVE 5-like protein 2"/>
    <property type="match status" value="1"/>
</dbReference>
<dbReference type="GO" id="GO:0005634">
    <property type="term" value="C:nucleus"/>
    <property type="evidence" value="ECO:0007669"/>
    <property type="project" value="UniProtKB-SubCell"/>
</dbReference>
<evidence type="ECO:0000256" key="1">
    <source>
        <dbReference type="ARBA" id="ARBA00004123"/>
    </source>
</evidence>
<dbReference type="PANTHER" id="PTHR22952:SF404">
    <property type="entry name" value="BZIP DOMAIN-CONTAINING PROTEIN"/>
    <property type="match status" value="1"/>
</dbReference>
<dbReference type="PANTHER" id="PTHR22952">
    <property type="entry name" value="CAMP-RESPONSE ELEMENT BINDING PROTEIN-RELATED"/>
    <property type="match status" value="1"/>
</dbReference>
<evidence type="ECO:0000259" key="4">
    <source>
        <dbReference type="PROSITE" id="PS50217"/>
    </source>
</evidence>
<keyword evidence="2" id="KW-0238">DNA-binding</keyword>
<proteinExistence type="predicted"/>
<dbReference type="InterPro" id="IPR043452">
    <property type="entry name" value="BZIP46-like"/>
</dbReference>
<comment type="subcellular location">
    <subcellularLocation>
        <location evidence="1">Nucleus</location>
    </subcellularLocation>
</comment>
<reference evidence="5 6" key="1">
    <citation type="submission" date="2019-09" db="EMBL/GenBank/DDBJ databases">
        <title>A chromosome-level genome assembly of the Chinese tupelo Nyssa sinensis.</title>
        <authorList>
            <person name="Yang X."/>
            <person name="Kang M."/>
            <person name="Yang Y."/>
            <person name="Xiong H."/>
            <person name="Wang M."/>
            <person name="Zhang Z."/>
            <person name="Wang Z."/>
            <person name="Wu H."/>
            <person name="Ma T."/>
            <person name="Liu J."/>
            <person name="Xi Z."/>
        </authorList>
    </citation>
    <scope>NUCLEOTIDE SEQUENCE [LARGE SCALE GENOMIC DNA]</scope>
    <source>
        <strain evidence="5">J267</strain>
        <tissue evidence="5">Leaf</tissue>
    </source>
</reference>
<organism evidence="5 6">
    <name type="scientific">Nyssa sinensis</name>
    <dbReference type="NCBI Taxonomy" id="561372"/>
    <lineage>
        <taxon>Eukaryota</taxon>
        <taxon>Viridiplantae</taxon>
        <taxon>Streptophyta</taxon>
        <taxon>Embryophyta</taxon>
        <taxon>Tracheophyta</taxon>
        <taxon>Spermatophyta</taxon>
        <taxon>Magnoliopsida</taxon>
        <taxon>eudicotyledons</taxon>
        <taxon>Gunneridae</taxon>
        <taxon>Pentapetalae</taxon>
        <taxon>asterids</taxon>
        <taxon>Cornales</taxon>
        <taxon>Nyssaceae</taxon>
        <taxon>Nyssa</taxon>
    </lineage>
</organism>
<feature type="domain" description="BZIP" evidence="4">
    <location>
        <begin position="204"/>
        <end position="249"/>
    </location>
</feature>
<gene>
    <name evidence="5" type="ORF">F0562_013111</name>
</gene>
<name>A0A5J4ZXT8_9ASTE</name>
<dbReference type="InterPro" id="IPR046347">
    <property type="entry name" value="bZIP_sf"/>
</dbReference>
<dbReference type="GO" id="GO:0003700">
    <property type="term" value="F:DNA-binding transcription factor activity"/>
    <property type="evidence" value="ECO:0007669"/>
    <property type="project" value="InterPro"/>
</dbReference>
<dbReference type="GO" id="GO:0045893">
    <property type="term" value="P:positive regulation of DNA-templated transcription"/>
    <property type="evidence" value="ECO:0007669"/>
    <property type="project" value="InterPro"/>
</dbReference>
<dbReference type="Pfam" id="PF00170">
    <property type="entry name" value="bZIP_1"/>
    <property type="match status" value="1"/>
</dbReference>
<evidence type="ECO:0000256" key="2">
    <source>
        <dbReference type="ARBA" id="ARBA00023125"/>
    </source>
</evidence>
<evidence type="ECO:0000313" key="6">
    <source>
        <dbReference type="Proteomes" id="UP000325577"/>
    </source>
</evidence>
<dbReference type="AlphaFoldDB" id="A0A5J4ZXT8"/>
<dbReference type="OrthoDB" id="644067at2759"/>
<dbReference type="PROSITE" id="PS00036">
    <property type="entry name" value="BZIP_BASIC"/>
    <property type="match status" value="1"/>
</dbReference>
<keyword evidence="6" id="KW-1185">Reference proteome</keyword>
<accession>A0A5J4ZXT8</accession>
<keyword evidence="3" id="KW-0539">Nucleus</keyword>
<dbReference type="SMART" id="SM00338">
    <property type="entry name" value="BRLZ"/>
    <property type="match status" value="1"/>
</dbReference>
<dbReference type="GO" id="GO:0003677">
    <property type="term" value="F:DNA binding"/>
    <property type="evidence" value="ECO:0007669"/>
    <property type="project" value="UniProtKB-KW"/>
</dbReference>